<proteinExistence type="predicted"/>
<dbReference type="InterPro" id="IPR040632">
    <property type="entry name" value="Sulfotransfer_4"/>
</dbReference>
<gene>
    <name evidence="1" type="ORF">METZ01_LOCUS154332</name>
</gene>
<dbReference type="AlphaFoldDB" id="A0A382AJ23"/>
<organism evidence="1">
    <name type="scientific">marine metagenome</name>
    <dbReference type="NCBI Taxonomy" id="408172"/>
    <lineage>
        <taxon>unclassified sequences</taxon>
        <taxon>metagenomes</taxon>
        <taxon>ecological metagenomes</taxon>
    </lineage>
</organism>
<name>A0A382AJ23_9ZZZZ</name>
<evidence type="ECO:0000313" key="1">
    <source>
        <dbReference type="EMBL" id="SVB01478.1"/>
    </source>
</evidence>
<dbReference type="EMBL" id="UINC01025605">
    <property type="protein sequence ID" value="SVB01478.1"/>
    <property type="molecule type" value="Genomic_DNA"/>
</dbReference>
<reference evidence="1" key="1">
    <citation type="submission" date="2018-05" db="EMBL/GenBank/DDBJ databases">
        <authorList>
            <person name="Lanie J.A."/>
            <person name="Ng W.-L."/>
            <person name="Kazmierczak K.M."/>
            <person name="Andrzejewski T.M."/>
            <person name="Davidsen T.M."/>
            <person name="Wayne K.J."/>
            <person name="Tettelin H."/>
            <person name="Glass J.I."/>
            <person name="Rusch D."/>
            <person name="Podicherti R."/>
            <person name="Tsui H.-C.T."/>
            <person name="Winkler M.E."/>
        </authorList>
    </citation>
    <scope>NUCLEOTIDE SEQUENCE</scope>
</reference>
<dbReference type="InterPro" id="IPR027417">
    <property type="entry name" value="P-loop_NTPase"/>
</dbReference>
<accession>A0A382AJ23</accession>
<sequence length="231" mass="26876">MSLRVIGAGFGRTGTLSLKVALEKLGFGPCHHMKEVMKNQDQTEWFHRASKGKKVDWHKVFEKYQSAVDWPAAAYYQELANEFPDAKIVLGVRDVDAWYQSVSETIYTVVPNFPKWLRLILPRANKVMDMIDRTIWIGEFSGRFEDKEFAVDVFNKHIELVKTVFPEERLLIHSAKDGWQPLCDFLGVPVPDEPYPWLNESINFKRNLRIIKAVKWMPLVLVIILLLKLLY</sequence>
<dbReference type="Pfam" id="PF17784">
    <property type="entry name" value="Sulfotransfer_4"/>
    <property type="match status" value="1"/>
</dbReference>
<dbReference type="SUPFAM" id="SSF52540">
    <property type="entry name" value="P-loop containing nucleoside triphosphate hydrolases"/>
    <property type="match status" value="1"/>
</dbReference>
<evidence type="ECO:0008006" key="2">
    <source>
        <dbReference type="Google" id="ProtNLM"/>
    </source>
</evidence>
<dbReference type="PANTHER" id="PTHR36978:SF4">
    <property type="entry name" value="P-LOOP CONTAINING NUCLEOSIDE TRIPHOSPHATE HYDROLASE PROTEIN"/>
    <property type="match status" value="1"/>
</dbReference>
<dbReference type="Gene3D" id="3.40.50.300">
    <property type="entry name" value="P-loop containing nucleotide triphosphate hydrolases"/>
    <property type="match status" value="1"/>
</dbReference>
<protein>
    <recommendedName>
        <fullName evidence="2">Sulfotransferase family protein</fullName>
    </recommendedName>
</protein>
<dbReference type="PANTHER" id="PTHR36978">
    <property type="entry name" value="P-LOOP CONTAINING NUCLEOTIDE TRIPHOSPHATE HYDROLASE"/>
    <property type="match status" value="1"/>
</dbReference>